<feature type="compositionally biased region" description="Pro residues" evidence="1">
    <location>
        <begin position="70"/>
        <end position="84"/>
    </location>
</feature>
<proteinExistence type="predicted"/>
<dbReference type="AlphaFoldDB" id="A0A5B7CHA5"/>
<dbReference type="Proteomes" id="UP000324222">
    <property type="component" value="Unassembled WGS sequence"/>
</dbReference>
<sequence>MIEGQPAADDVMNTLLPWPWRGVECSGGSRHYEHRDMNGHHEDDLKRQRTQYNTDPLYTNWLAGGTVLPTPRPIPTAPRPPPRRNIPAPFSPLLYGPVPPLLISSSLMSS</sequence>
<name>A0A5B7CHA5_PORTR</name>
<accession>A0A5B7CHA5</accession>
<evidence type="ECO:0000256" key="1">
    <source>
        <dbReference type="SAM" id="MobiDB-lite"/>
    </source>
</evidence>
<protein>
    <submittedName>
        <fullName evidence="2">Uncharacterized protein</fullName>
    </submittedName>
</protein>
<comment type="caution">
    <text evidence="2">The sequence shown here is derived from an EMBL/GenBank/DDBJ whole genome shotgun (WGS) entry which is preliminary data.</text>
</comment>
<evidence type="ECO:0000313" key="2">
    <source>
        <dbReference type="EMBL" id="MPC08887.1"/>
    </source>
</evidence>
<feature type="region of interest" description="Disordered" evidence="1">
    <location>
        <begin position="68"/>
        <end position="90"/>
    </location>
</feature>
<keyword evidence="3" id="KW-1185">Reference proteome</keyword>
<gene>
    <name evidence="2" type="ORF">E2C01_001481</name>
</gene>
<evidence type="ECO:0000313" key="3">
    <source>
        <dbReference type="Proteomes" id="UP000324222"/>
    </source>
</evidence>
<organism evidence="2 3">
    <name type="scientific">Portunus trituberculatus</name>
    <name type="common">Swimming crab</name>
    <name type="synonym">Neptunus trituberculatus</name>
    <dbReference type="NCBI Taxonomy" id="210409"/>
    <lineage>
        <taxon>Eukaryota</taxon>
        <taxon>Metazoa</taxon>
        <taxon>Ecdysozoa</taxon>
        <taxon>Arthropoda</taxon>
        <taxon>Crustacea</taxon>
        <taxon>Multicrustacea</taxon>
        <taxon>Malacostraca</taxon>
        <taxon>Eumalacostraca</taxon>
        <taxon>Eucarida</taxon>
        <taxon>Decapoda</taxon>
        <taxon>Pleocyemata</taxon>
        <taxon>Brachyura</taxon>
        <taxon>Eubrachyura</taxon>
        <taxon>Portunoidea</taxon>
        <taxon>Portunidae</taxon>
        <taxon>Portuninae</taxon>
        <taxon>Portunus</taxon>
    </lineage>
</organism>
<dbReference type="EMBL" id="VSRR010000047">
    <property type="protein sequence ID" value="MPC08887.1"/>
    <property type="molecule type" value="Genomic_DNA"/>
</dbReference>
<reference evidence="2 3" key="1">
    <citation type="submission" date="2019-05" db="EMBL/GenBank/DDBJ databases">
        <title>Another draft genome of Portunus trituberculatus and its Hox gene families provides insights of decapod evolution.</title>
        <authorList>
            <person name="Jeong J.-H."/>
            <person name="Song I."/>
            <person name="Kim S."/>
            <person name="Choi T."/>
            <person name="Kim D."/>
            <person name="Ryu S."/>
            <person name="Kim W."/>
        </authorList>
    </citation>
    <scope>NUCLEOTIDE SEQUENCE [LARGE SCALE GENOMIC DNA]</scope>
    <source>
        <tissue evidence="2">Muscle</tissue>
    </source>
</reference>